<dbReference type="Gene3D" id="3.40.50.1000">
    <property type="entry name" value="HAD superfamily/HAD-like"/>
    <property type="match status" value="1"/>
</dbReference>
<dbReference type="Proteomes" id="UP001174909">
    <property type="component" value="Unassembled WGS sequence"/>
</dbReference>
<dbReference type="NCBIfam" id="TIGR01509">
    <property type="entry name" value="HAD-SF-IA-v3"/>
    <property type="match status" value="1"/>
</dbReference>
<dbReference type="EMBL" id="CASHTH010003535">
    <property type="protein sequence ID" value="CAI8046129.1"/>
    <property type="molecule type" value="Genomic_DNA"/>
</dbReference>
<dbReference type="SFLD" id="SFLDS00003">
    <property type="entry name" value="Haloacid_Dehalogenase"/>
    <property type="match status" value="1"/>
</dbReference>
<sequence>MAGPPLPGKVKAVLFDVGGVLFSPPQIAISEVEREHGLPLVRAFVSGEPNNAFCKLERGELTLSQFFPEFESEVERVVESHGSTVPAGFSASVLFQRMSSSVRPVPAMIRAVDTIQQAGYKTGVITNNWIDDINEKTNELMTQFLNSHFDVVLQSCQLGIRKPNPLIYRLACHRLEVQPSQAVFLDDLGRNVRAARDVGMTAVRVRETHQALRELGTLLGVRLAFEKTDSSSSSSHVSLKS</sequence>
<dbReference type="InterPro" id="IPR006439">
    <property type="entry name" value="HAD-SF_hydro_IA"/>
</dbReference>
<organism evidence="2 3">
    <name type="scientific">Geodia barretti</name>
    <name type="common">Barrett's horny sponge</name>
    <dbReference type="NCBI Taxonomy" id="519541"/>
    <lineage>
        <taxon>Eukaryota</taxon>
        <taxon>Metazoa</taxon>
        <taxon>Porifera</taxon>
        <taxon>Demospongiae</taxon>
        <taxon>Heteroscleromorpha</taxon>
        <taxon>Tetractinellida</taxon>
        <taxon>Astrophorina</taxon>
        <taxon>Geodiidae</taxon>
        <taxon>Geodia</taxon>
    </lineage>
</organism>
<proteinExistence type="predicted"/>
<dbReference type="InterPro" id="IPR036412">
    <property type="entry name" value="HAD-like_sf"/>
</dbReference>
<gene>
    <name evidence="2" type="ORF">GBAR_LOCUS25496</name>
</gene>
<dbReference type="InterPro" id="IPR052898">
    <property type="entry name" value="ACAD10-like"/>
</dbReference>
<dbReference type="CDD" id="cd02603">
    <property type="entry name" value="HAD_sEH-N_like"/>
    <property type="match status" value="1"/>
</dbReference>
<dbReference type="PANTHER" id="PTHR47829:SF1">
    <property type="entry name" value="HAD FAMILY PHOSPHATASE"/>
    <property type="match status" value="1"/>
</dbReference>
<keyword evidence="1" id="KW-0007">Acetylation</keyword>
<dbReference type="Gene3D" id="1.10.150.240">
    <property type="entry name" value="Putative phosphatase, domain 2"/>
    <property type="match status" value="1"/>
</dbReference>
<dbReference type="AlphaFoldDB" id="A0AA35TE93"/>
<dbReference type="InterPro" id="IPR011945">
    <property type="entry name" value="HAD-SF_ppase_IA/epoxid_hydro_N"/>
</dbReference>
<dbReference type="InterPro" id="IPR023198">
    <property type="entry name" value="PGP-like_dom2"/>
</dbReference>
<keyword evidence="3" id="KW-1185">Reference proteome</keyword>
<comment type="caution">
    <text evidence="2">The sequence shown here is derived from an EMBL/GenBank/DDBJ whole genome shotgun (WGS) entry which is preliminary data.</text>
</comment>
<accession>A0AA35TE93</accession>
<dbReference type="PANTHER" id="PTHR47829">
    <property type="entry name" value="HYDROLASE, PUTATIVE (AFU_ORTHOLOGUE AFUA_1G12880)-RELATED"/>
    <property type="match status" value="1"/>
</dbReference>
<dbReference type="PRINTS" id="PR00413">
    <property type="entry name" value="HADHALOGNASE"/>
</dbReference>
<dbReference type="SUPFAM" id="SSF56784">
    <property type="entry name" value="HAD-like"/>
    <property type="match status" value="1"/>
</dbReference>
<dbReference type="SFLD" id="SFLDG01129">
    <property type="entry name" value="C1.5:_HAD__Beta-PGM__Phosphata"/>
    <property type="match status" value="1"/>
</dbReference>
<keyword evidence="2" id="KW-0378">Hydrolase</keyword>
<feature type="non-terminal residue" evidence="2">
    <location>
        <position position="241"/>
    </location>
</feature>
<evidence type="ECO:0000313" key="3">
    <source>
        <dbReference type="Proteomes" id="UP001174909"/>
    </source>
</evidence>
<dbReference type="NCBIfam" id="TIGR02247">
    <property type="entry name" value="HAD-1A3-hyp"/>
    <property type="match status" value="1"/>
</dbReference>
<evidence type="ECO:0000256" key="1">
    <source>
        <dbReference type="ARBA" id="ARBA00022990"/>
    </source>
</evidence>
<dbReference type="GO" id="GO:0016787">
    <property type="term" value="F:hydrolase activity"/>
    <property type="evidence" value="ECO:0007669"/>
    <property type="project" value="UniProtKB-KW"/>
</dbReference>
<evidence type="ECO:0000313" key="2">
    <source>
        <dbReference type="EMBL" id="CAI8046129.1"/>
    </source>
</evidence>
<dbReference type="InterPro" id="IPR023214">
    <property type="entry name" value="HAD_sf"/>
</dbReference>
<dbReference type="Pfam" id="PF00702">
    <property type="entry name" value="Hydrolase"/>
    <property type="match status" value="1"/>
</dbReference>
<reference evidence="2" key="1">
    <citation type="submission" date="2023-03" db="EMBL/GenBank/DDBJ databases">
        <authorList>
            <person name="Steffen K."/>
            <person name="Cardenas P."/>
        </authorList>
    </citation>
    <scope>NUCLEOTIDE SEQUENCE</scope>
</reference>
<name>A0AA35TE93_GEOBA</name>
<protein>
    <submittedName>
        <fullName evidence="2">Bifunctional epoxide hydrolase 2</fullName>
    </submittedName>
</protein>